<proteinExistence type="predicted"/>
<gene>
    <name evidence="1" type="ORF">N7496_005762</name>
</gene>
<dbReference type="GeneID" id="81437870"/>
<organism evidence="1 2">
    <name type="scientific">Penicillium cataractarum</name>
    <dbReference type="NCBI Taxonomy" id="2100454"/>
    <lineage>
        <taxon>Eukaryota</taxon>
        <taxon>Fungi</taxon>
        <taxon>Dikarya</taxon>
        <taxon>Ascomycota</taxon>
        <taxon>Pezizomycotina</taxon>
        <taxon>Eurotiomycetes</taxon>
        <taxon>Eurotiomycetidae</taxon>
        <taxon>Eurotiales</taxon>
        <taxon>Aspergillaceae</taxon>
        <taxon>Penicillium</taxon>
    </lineage>
</organism>
<sequence length="71" mass="8296">MRICWSTGSSTGITGGGYLARGDWAGHEFDIVDVDKLKNEKWEDVSEDTRDEFKALWSNHFEKNWETEWRA</sequence>
<evidence type="ECO:0000313" key="2">
    <source>
        <dbReference type="Proteomes" id="UP001147782"/>
    </source>
</evidence>
<name>A0A9W9VDQ0_9EURO</name>
<dbReference type="Proteomes" id="UP001147782">
    <property type="component" value="Unassembled WGS sequence"/>
</dbReference>
<evidence type="ECO:0000313" key="1">
    <source>
        <dbReference type="EMBL" id="KAJ5378353.1"/>
    </source>
</evidence>
<reference evidence="1" key="1">
    <citation type="submission" date="2022-11" db="EMBL/GenBank/DDBJ databases">
        <authorList>
            <person name="Petersen C."/>
        </authorList>
    </citation>
    <scope>NUCLEOTIDE SEQUENCE</scope>
    <source>
        <strain evidence="1">IBT 29864</strain>
    </source>
</reference>
<accession>A0A9W9VDQ0</accession>
<dbReference type="RefSeq" id="XP_056557216.1">
    <property type="nucleotide sequence ID" value="XM_056698691.1"/>
</dbReference>
<reference evidence="1" key="2">
    <citation type="journal article" date="2023" name="IMA Fungus">
        <title>Comparative genomic study of the Penicillium genus elucidates a diverse pangenome and 15 lateral gene transfer events.</title>
        <authorList>
            <person name="Petersen C."/>
            <person name="Sorensen T."/>
            <person name="Nielsen M.R."/>
            <person name="Sondergaard T.E."/>
            <person name="Sorensen J.L."/>
            <person name="Fitzpatrick D.A."/>
            <person name="Frisvad J.C."/>
            <person name="Nielsen K.L."/>
        </authorList>
    </citation>
    <scope>NUCLEOTIDE SEQUENCE</scope>
    <source>
        <strain evidence="1">IBT 29864</strain>
    </source>
</reference>
<comment type="caution">
    <text evidence="1">The sequence shown here is derived from an EMBL/GenBank/DDBJ whole genome shotgun (WGS) entry which is preliminary data.</text>
</comment>
<dbReference type="OrthoDB" id="2588098at2759"/>
<keyword evidence="2" id="KW-1185">Reference proteome</keyword>
<protein>
    <submittedName>
        <fullName evidence="1">Uncharacterized protein</fullName>
    </submittedName>
</protein>
<dbReference type="AlphaFoldDB" id="A0A9W9VDQ0"/>
<dbReference type="EMBL" id="JAPZBS010000004">
    <property type="protein sequence ID" value="KAJ5378353.1"/>
    <property type="molecule type" value="Genomic_DNA"/>
</dbReference>